<feature type="region of interest" description="Disordered" evidence="1">
    <location>
        <begin position="238"/>
        <end position="259"/>
    </location>
</feature>
<comment type="caution">
    <text evidence="3">The sequence shown here is derived from an EMBL/GenBank/DDBJ whole genome shotgun (WGS) entry which is preliminary data.</text>
</comment>
<keyword evidence="2" id="KW-0812">Transmembrane</keyword>
<dbReference type="Proteomes" id="UP001301769">
    <property type="component" value="Unassembled WGS sequence"/>
</dbReference>
<evidence type="ECO:0000256" key="1">
    <source>
        <dbReference type="SAM" id="MobiDB-lite"/>
    </source>
</evidence>
<keyword evidence="4" id="KW-1185">Reference proteome</keyword>
<reference evidence="3" key="2">
    <citation type="submission" date="2023-05" db="EMBL/GenBank/DDBJ databases">
        <authorList>
            <consortium name="Lawrence Berkeley National Laboratory"/>
            <person name="Steindorff A."/>
            <person name="Hensen N."/>
            <person name="Bonometti L."/>
            <person name="Westerberg I."/>
            <person name="Brannstrom I.O."/>
            <person name="Guillou S."/>
            <person name="Cros-Aarteil S."/>
            <person name="Calhoun S."/>
            <person name="Haridas S."/>
            <person name="Kuo A."/>
            <person name="Mondo S."/>
            <person name="Pangilinan J."/>
            <person name="Riley R."/>
            <person name="Labutti K."/>
            <person name="Andreopoulos B."/>
            <person name="Lipzen A."/>
            <person name="Chen C."/>
            <person name="Yanf M."/>
            <person name="Daum C."/>
            <person name="Ng V."/>
            <person name="Clum A."/>
            <person name="Ohm R."/>
            <person name="Martin F."/>
            <person name="Silar P."/>
            <person name="Natvig D."/>
            <person name="Lalanne C."/>
            <person name="Gautier V."/>
            <person name="Ament-Velasquez S.L."/>
            <person name="Kruys A."/>
            <person name="Hutchinson M.I."/>
            <person name="Powell A.J."/>
            <person name="Barry K."/>
            <person name="Miller A.N."/>
            <person name="Grigoriev I.V."/>
            <person name="Debuchy R."/>
            <person name="Gladieux P."/>
            <person name="Thoren M.H."/>
            <person name="Johannesson H."/>
        </authorList>
    </citation>
    <scope>NUCLEOTIDE SEQUENCE</scope>
    <source>
        <strain evidence="3">PSN293</strain>
    </source>
</reference>
<evidence type="ECO:0000313" key="4">
    <source>
        <dbReference type="Proteomes" id="UP001301769"/>
    </source>
</evidence>
<accession>A0AAN7AZN9</accession>
<protein>
    <submittedName>
        <fullName evidence="3">Uncharacterized protein</fullName>
    </submittedName>
</protein>
<evidence type="ECO:0000256" key="2">
    <source>
        <dbReference type="SAM" id="Phobius"/>
    </source>
</evidence>
<reference evidence="3" key="1">
    <citation type="journal article" date="2023" name="Mol. Phylogenet. Evol.">
        <title>Genome-scale phylogeny and comparative genomics of the fungal order Sordariales.</title>
        <authorList>
            <person name="Hensen N."/>
            <person name="Bonometti L."/>
            <person name="Westerberg I."/>
            <person name="Brannstrom I.O."/>
            <person name="Guillou S."/>
            <person name="Cros-Aarteil S."/>
            <person name="Calhoun S."/>
            <person name="Haridas S."/>
            <person name="Kuo A."/>
            <person name="Mondo S."/>
            <person name="Pangilinan J."/>
            <person name="Riley R."/>
            <person name="LaButti K."/>
            <person name="Andreopoulos B."/>
            <person name="Lipzen A."/>
            <person name="Chen C."/>
            <person name="Yan M."/>
            <person name="Daum C."/>
            <person name="Ng V."/>
            <person name="Clum A."/>
            <person name="Steindorff A."/>
            <person name="Ohm R.A."/>
            <person name="Martin F."/>
            <person name="Silar P."/>
            <person name="Natvig D.O."/>
            <person name="Lalanne C."/>
            <person name="Gautier V."/>
            <person name="Ament-Velasquez S.L."/>
            <person name="Kruys A."/>
            <person name="Hutchinson M.I."/>
            <person name="Powell A.J."/>
            <person name="Barry K."/>
            <person name="Miller A.N."/>
            <person name="Grigoriev I.V."/>
            <person name="Debuchy R."/>
            <person name="Gladieux P."/>
            <person name="Hiltunen Thoren M."/>
            <person name="Johannesson H."/>
        </authorList>
    </citation>
    <scope>NUCLEOTIDE SEQUENCE</scope>
    <source>
        <strain evidence="3">PSN293</strain>
    </source>
</reference>
<feature type="region of interest" description="Disordered" evidence="1">
    <location>
        <begin position="117"/>
        <end position="165"/>
    </location>
</feature>
<dbReference type="AlphaFoldDB" id="A0AAN7AZN9"/>
<gene>
    <name evidence="3" type="ORF">QBC37DRAFT_96379</name>
</gene>
<proteinExistence type="predicted"/>
<keyword evidence="2" id="KW-1133">Transmembrane helix</keyword>
<feature type="transmembrane region" description="Helical" evidence="2">
    <location>
        <begin position="29"/>
        <end position="53"/>
    </location>
</feature>
<feature type="transmembrane region" description="Helical" evidence="2">
    <location>
        <begin position="209"/>
        <end position="232"/>
    </location>
</feature>
<dbReference type="EMBL" id="MU858299">
    <property type="protein sequence ID" value="KAK4207381.1"/>
    <property type="molecule type" value="Genomic_DNA"/>
</dbReference>
<keyword evidence="2" id="KW-0472">Membrane</keyword>
<organism evidence="3 4">
    <name type="scientific">Rhypophila decipiens</name>
    <dbReference type="NCBI Taxonomy" id="261697"/>
    <lineage>
        <taxon>Eukaryota</taxon>
        <taxon>Fungi</taxon>
        <taxon>Dikarya</taxon>
        <taxon>Ascomycota</taxon>
        <taxon>Pezizomycotina</taxon>
        <taxon>Sordariomycetes</taxon>
        <taxon>Sordariomycetidae</taxon>
        <taxon>Sordariales</taxon>
        <taxon>Naviculisporaceae</taxon>
        <taxon>Rhypophila</taxon>
    </lineage>
</organism>
<name>A0AAN7AZN9_9PEZI</name>
<sequence>MAHVTPVAIGSDEGDDKRERDLAFWAKTILIWFIQVVGVSCAIIFGMFSTLAWQNSEIAKRQADSANILSMVALCMQLNDKDEGYHALCQTVNVAARDRLQALAVSMFGAVPEPTATSTFGPSSTWPTSTSSTVVTSSASSGGPTSISTTTGINTTLSERSTTAAPSTLFTPRTTLSTTRTRWVVVGPSTMPDPGNADGGDGLGVADKVFIAVAITTTVMTLLSAATLLPRLRKQFKDARRRGHGRQGQFSPRVGRNND</sequence>
<feature type="compositionally biased region" description="Low complexity" evidence="1">
    <location>
        <begin position="117"/>
        <end position="158"/>
    </location>
</feature>
<evidence type="ECO:0000313" key="3">
    <source>
        <dbReference type="EMBL" id="KAK4207381.1"/>
    </source>
</evidence>